<keyword evidence="5 7" id="KW-1133">Transmembrane helix</keyword>
<feature type="transmembrane region" description="Helical" evidence="7">
    <location>
        <begin position="81"/>
        <end position="100"/>
    </location>
</feature>
<dbReference type="InterPro" id="IPR004638">
    <property type="entry name" value="EmrB-like"/>
</dbReference>
<dbReference type="Proteomes" id="UP001277761">
    <property type="component" value="Unassembled WGS sequence"/>
</dbReference>
<evidence type="ECO:0000256" key="7">
    <source>
        <dbReference type="SAM" id="Phobius"/>
    </source>
</evidence>
<comment type="subcellular location">
    <subcellularLocation>
        <location evidence="1">Cell membrane</location>
        <topology evidence="1">Multi-pass membrane protein</topology>
    </subcellularLocation>
</comment>
<dbReference type="CDD" id="cd17503">
    <property type="entry name" value="MFS_LmrB_MDR_like"/>
    <property type="match status" value="1"/>
</dbReference>
<dbReference type="InterPro" id="IPR020846">
    <property type="entry name" value="MFS_dom"/>
</dbReference>
<keyword evidence="2" id="KW-0813">Transport</keyword>
<dbReference type="InterPro" id="IPR036259">
    <property type="entry name" value="MFS_trans_sf"/>
</dbReference>
<feature type="domain" description="Major facilitator superfamily (MFS) profile" evidence="8">
    <location>
        <begin position="15"/>
        <end position="482"/>
    </location>
</feature>
<evidence type="ECO:0000256" key="3">
    <source>
        <dbReference type="ARBA" id="ARBA00022475"/>
    </source>
</evidence>
<feature type="transmembrane region" description="Helical" evidence="7">
    <location>
        <begin position="12"/>
        <end position="33"/>
    </location>
</feature>
<feature type="transmembrane region" description="Helical" evidence="7">
    <location>
        <begin position="106"/>
        <end position="127"/>
    </location>
</feature>
<sequence length="506" mass="51916">MSSTSLLRDRSLMAVAAVVIVGAIMSILDTTIINVALQDLSRDLDAPIETVQWVATGYMLALAAVIPLTGWASEQFGGKRVWIIAVVLFTLTSALCGAAQNVEQLIALRVLQGVGGGMIMPIGQIMLTQKAGPQRVGRVMSIIAVPMLLAPIFGPTLGGLIVDHLSWRWIFFVNVPVGIIGVALALRVLPASEGHGGMRLDWLGAILSSIGAAALVFGLAETGEKGGFEGPITWAPIVVGLTLIVLFVLHARRTPHALINVGLFRKPGFSSASATTFVLGAAMFGSMILLPLYFQVARGEDATTAGLLLIPQGLGMAFAMPASGALTDRIGGGVPTLAGVAVLIVTSLVLAGVGGDTSYVLLSAVLFVRGLGIGFAMMPSMAAAYATLSPADVPRATTALNVLQRCGGAIGTALLTVALTRALDDRGYSGSVGEHSPVGTVPPQVADGLAGAFGDAFTWAVVITVVSVIPAVVLAVVERRARRARAAGGGPVSPVERATAAAVNEL</sequence>
<evidence type="ECO:0000256" key="1">
    <source>
        <dbReference type="ARBA" id="ARBA00004651"/>
    </source>
</evidence>
<dbReference type="PROSITE" id="PS50850">
    <property type="entry name" value="MFS"/>
    <property type="match status" value="1"/>
</dbReference>
<dbReference type="Gene3D" id="1.20.1720.10">
    <property type="entry name" value="Multidrug resistance protein D"/>
    <property type="match status" value="1"/>
</dbReference>
<feature type="transmembrane region" description="Helical" evidence="7">
    <location>
        <begin position="359"/>
        <end position="385"/>
    </location>
</feature>
<evidence type="ECO:0000313" key="10">
    <source>
        <dbReference type="Proteomes" id="UP001277761"/>
    </source>
</evidence>
<feature type="transmembrane region" description="Helical" evidence="7">
    <location>
        <begin position="333"/>
        <end position="353"/>
    </location>
</feature>
<comment type="caution">
    <text evidence="9">The sequence shown here is derived from an EMBL/GenBank/DDBJ whole genome shotgun (WGS) entry which is preliminary data.</text>
</comment>
<gene>
    <name evidence="9" type="ORF">SK069_07120</name>
</gene>
<keyword evidence="6 7" id="KW-0472">Membrane</keyword>
<dbReference type="PANTHER" id="PTHR23501">
    <property type="entry name" value="MAJOR FACILITATOR SUPERFAMILY"/>
    <property type="match status" value="1"/>
</dbReference>
<feature type="transmembrane region" description="Helical" evidence="7">
    <location>
        <begin position="167"/>
        <end position="188"/>
    </location>
</feature>
<evidence type="ECO:0000256" key="4">
    <source>
        <dbReference type="ARBA" id="ARBA00022692"/>
    </source>
</evidence>
<keyword evidence="3" id="KW-1003">Cell membrane</keyword>
<dbReference type="Gene3D" id="1.20.1250.20">
    <property type="entry name" value="MFS general substrate transporter like domains"/>
    <property type="match status" value="1"/>
</dbReference>
<evidence type="ECO:0000256" key="5">
    <source>
        <dbReference type="ARBA" id="ARBA00022989"/>
    </source>
</evidence>
<dbReference type="PANTHER" id="PTHR23501:SF1">
    <property type="entry name" value="TRANSPORT PROTEIN HSRA-RELATED"/>
    <property type="match status" value="1"/>
</dbReference>
<keyword evidence="4 7" id="KW-0812">Transmembrane</keyword>
<name>A0ABU4VKR5_9ACTN</name>
<feature type="transmembrane region" description="Helical" evidence="7">
    <location>
        <begin position="306"/>
        <end position="326"/>
    </location>
</feature>
<evidence type="ECO:0000259" key="8">
    <source>
        <dbReference type="PROSITE" id="PS50850"/>
    </source>
</evidence>
<dbReference type="NCBIfam" id="TIGR00711">
    <property type="entry name" value="efflux_EmrB"/>
    <property type="match status" value="1"/>
</dbReference>
<evidence type="ECO:0000256" key="6">
    <source>
        <dbReference type="ARBA" id="ARBA00023136"/>
    </source>
</evidence>
<dbReference type="SUPFAM" id="SSF103473">
    <property type="entry name" value="MFS general substrate transporter"/>
    <property type="match status" value="1"/>
</dbReference>
<accession>A0ABU4VKR5</accession>
<proteinExistence type="predicted"/>
<feature type="transmembrane region" description="Helical" evidence="7">
    <location>
        <begin position="53"/>
        <end position="72"/>
    </location>
</feature>
<evidence type="ECO:0000256" key="2">
    <source>
        <dbReference type="ARBA" id="ARBA00022448"/>
    </source>
</evidence>
<dbReference type="RefSeq" id="WP_319953505.1">
    <property type="nucleotide sequence ID" value="NZ_JAXAVX010000002.1"/>
</dbReference>
<dbReference type="InterPro" id="IPR011701">
    <property type="entry name" value="MFS"/>
</dbReference>
<protein>
    <submittedName>
        <fullName evidence="9">DHA2 family efflux MFS transporter permease subunit</fullName>
    </submittedName>
</protein>
<reference evidence="9 10" key="1">
    <citation type="submission" date="2023-11" db="EMBL/GenBank/DDBJ databases">
        <authorList>
            <person name="Xu M."/>
            <person name="Jiang T."/>
        </authorList>
    </citation>
    <scope>NUCLEOTIDE SEQUENCE [LARGE SCALE GENOMIC DNA]</scope>
    <source>
        <strain evidence="9 10">SD</strain>
    </source>
</reference>
<dbReference type="Pfam" id="PF07690">
    <property type="entry name" value="MFS_1"/>
    <property type="match status" value="1"/>
</dbReference>
<feature type="transmembrane region" description="Helical" evidence="7">
    <location>
        <begin position="232"/>
        <end position="251"/>
    </location>
</feature>
<feature type="transmembrane region" description="Helical" evidence="7">
    <location>
        <begin position="139"/>
        <end position="161"/>
    </location>
</feature>
<dbReference type="EMBL" id="JAXAVX010000002">
    <property type="protein sequence ID" value="MDX8151355.1"/>
    <property type="molecule type" value="Genomic_DNA"/>
</dbReference>
<feature type="transmembrane region" description="Helical" evidence="7">
    <location>
        <begin position="272"/>
        <end position="294"/>
    </location>
</feature>
<keyword evidence="10" id="KW-1185">Reference proteome</keyword>
<evidence type="ECO:0000313" key="9">
    <source>
        <dbReference type="EMBL" id="MDX8151355.1"/>
    </source>
</evidence>
<feature type="transmembrane region" description="Helical" evidence="7">
    <location>
        <begin position="456"/>
        <end position="477"/>
    </location>
</feature>
<feature type="transmembrane region" description="Helical" evidence="7">
    <location>
        <begin position="200"/>
        <end position="220"/>
    </location>
</feature>
<organism evidence="9 10">
    <name type="scientific">Patulibacter brassicae</name>
    <dbReference type="NCBI Taxonomy" id="1705717"/>
    <lineage>
        <taxon>Bacteria</taxon>
        <taxon>Bacillati</taxon>
        <taxon>Actinomycetota</taxon>
        <taxon>Thermoleophilia</taxon>
        <taxon>Solirubrobacterales</taxon>
        <taxon>Patulibacteraceae</taxon>
        <taxon>Patulibacter</taxon>
    </lineage>
</organism>